<accession>A0A5B7DSA4</accession>
<dbReference type="Proteomes" id="UP000324222">
    <property type="component" value="Unassembled WGS sequence"/>
</dbReference>
<feature type="compositionally biased region" description="Polar residues" evidence="1">
    <location>
        <begin position="38"/>
        <end position="48"/>
    </location>
</feature>
<evidence type="ECO:0000313" key="3">
    <source>
        <dbReference type="Proteomes" id="UP000324222"/>
    </source>
</evidence>
<name>A0A5B7DSA4_PORTR</name>
<gene>
    <name evidence="2" type="ORF">E2C01_016861</name>
</gene>
<reference evidence="2 3" key="1">
    <citation type="submission" date="2019-05" db="EMBL/GenBank/DDBJ databases">
        <title>Another draft genome of Portunus trituberculatus and its Hox gene families provides insights of decapod evolution.</title>
        <authorList>
            <person name="Jeong J.-H."/>
            <person name="Song I."/>
            <person name="Kim S."/>
            <person name="Choi T."/>
            <person name="Kim D."/>
            <person name="Ryu S."/>
            <person name="Kim W."/>
        </authorList>
    </citation>
    <scope>NUCLEOTIDE SEQUENCE [LARGE SCALE GENOMIC DNA]</scope>
    <source>
        <tissue evidence="2">Muscle</tissue>
    </source>
</reference>
<dbReference type="AlphaFoldDB" id="A0A5B7DSA4"/>
<organism evidence="2 3">
    <name type="scientific">Portunus trituberculatus</name>
    <name type="common">Swimming crab</name>
    <name type="synonym">Neptunus trituberculatus</name>
    <dbReference type="NCBI Taxonomy" id="210409"/>
    <lineage>
        <taxon>Eukaryota</taxon>
        <taxon>Metazoa</taxon>
        <taxon>Ecdysozoa</taxon>
        <taxon>Arthropoda</taxon>
        <taxon>Crustacea</taxon>
        <taxon>Multicrustacea</taxon>
        <taxon>Malacostraca</taxon>
        <taxon>Eumalacostraca</taxon>
        <taxon>Eucarida</taxon>
        <taxon>Decapoda</taxon>
        <taxon>Pleocyemata</taxon>
        <taxon>Brachyura</taxon>
        <taxon>Eubrachyura</taxon>
        <taxon>Portunoidea</taxon>
        <taxon>Portunidae</taxon>
        <taxon>Portuninae</taxon>
        <taxon>Portunus</taxon>
    </lineage>
</organism>
<feature type="region of interest" description="Disordered" evidence="1">
    <location>
        <begin position="34"/>
        <end position="63"/>
    </location>
</feature>
<comment type="caution">
    <text evidence="2">The sequence shown here is derived from an EMBL/GenBank/DDBJ whole genome shotgun (WGS) entry which is preliminary data.</text>
</comment>
<protein>
    <submittedName>
        <fullName evidence="2">Uncharacterized protein</fullName>
    </submittedName>
</protein>
<sequence>MSKWLSYLLEVVAESEQAEVTGADQDGMKCRQRISAESGATESSNVPGKTTLPATHHQIFASS</sequence>
<evidence type="ECO:0000256" key="1">
    <source>
        <dbReference type="SAM" id="MobiDB-lite"/>
    </source>
</evidence>
<dbReference type="EMBL" id="VSRR010001253">
    <property type="protein sequence ID" value="MPC23796.1"/>
    <property type="molecule type" value="Genomic_DNA"/>
</dbReference>
<evidence type="ECO:0000313" key="2">
    <source>
        <dbReference type="EMBL" id="MPC23796.1"/>
    </source>
</evidence>
<keyword evidence="3" id="KW-1185">Reference proteome</keyword>
<proteinExistence type="predicted"/>